<proteinExistence type="predicted"/>
<dbReference type="InParanoid" id="A0A152A9V5"/>
<dbReference type="InterPro" id="IPR032675">
    <property type="entry name" value="LRR_dom_sf"/>
</dbReference>
<reference evidence="1 2" key="1">
    <citation type="submission" date="2015-12" db="EMBL/GenBank/DDBJ databases">
        <title>Dictyostelia acquired genes for synthesis and detection of signals that induce cell-type specialization by lateral gene transfer from prokaryotes.</title>
        <authorList>
            <person name="Gloeckner G."/>
            <person name="Schaap P."/>
        </authorList>
    </citation>
    <scope>NUCLEOTIDE SEQUENCE [LARGE SCALE GENOMIC DNA]</scope>
    <source>
        <strain evidence="1 2">TK</strain>
    </source>
</reference>
<name>A0A152A9V5_TIELA</name>
<dbReference type="EMBL" id="LODT01000001">
    <property type="protein sequence ID" value="KYR02847.1"/>
    <property type="molecule type" value="Genomic_DNA"/>
</dbReference>
<gene>
    <name evidence="1" type="ORF">DLAC_00315</name>
</gene>
<evidence type="ECO:0000313" key="2">
    <source>
        <dbReference type="Proteomes" id="UP000076078"/>
    </source>
</evidence>
<dbReference type="Gene3D" id="3.80.10.10">
    <property type="entry name" value="Ribonuclease Inhibitor"/>
    <property type="match status" value="2"/>
</dbReference>
<organism evidence="1 2">
    <name type="scientific">Tieghemostelium lacteum</name>
    <name type="common">Slime mold</name>
    <name type="synonym">Dictyostelium lacteum</name>
    <dbReference type="NCBI Taxonomy" id="361077"/>
    <lineage>
        <taxon>Eukaryota</taxon>
        <taxon>Amoebozoa</taxon>
        <taxon>Evosea</taxon>
        <taxon>Eumycetozoa</taxon>
        <taxon>Dictyostelia</taxon>
        <taxon>Dictyosteliales</taxon>
        <taxon>Raperosteliaceae</taxon>
        <taxon>Tieghemostelium</taxon>
    </lineage>
</organism>
<sequence>MSSHLKLPHFVIIKILNYYFYSNGFRYLKIKDLVDKLDHISLVSKLFREIVTKLHIKNIINDEVKPQNYDSLKRYLDKGLDIEISNINCTKDMVEIFSQHAISMKYDNKLHNIDNEIFPKVQSLHLFNTKMTDIILNDKPFPSLLSLTINYKYDDDTIPIQFFKCPSIDPGKFNIQSLTNLNIEPKSDSQSLMIGTTVLGSYLPNLKKLSIGTSQTTAGSSFEDLFQKLSINTTLETFILKIGATIDANWMVECINKNKTLKYLDIQAWSLVDPDNTCDIDITNDTLEYFSFDKRNVVPFRFYIFYHIWATKSNLRKLFLPMMNFQETSYLLDSIQTFHSNTVKSIDLIIYINNSVMKILACTIIEMNIPTLEQLDIKIIHELKHQIGLTFCDLCKSLKVNNHLKDLQFQTTQVNVKSLNEFIQSNHPSLTRLSLSKCFLANGAPGLANALMSNHTLKSFCFSNELTVTSVIDIIKTNRTLQSIIFLSFPIVTSAYIASFEEAIANNHVLSNIYISSISSYIKEILLKYSICMNYN</sequence>
<protein>
    <recommendedName>
        <fullName evidence="3">F-box domain-containing protein</fullName>
    </recommendedName>
</protein>
<dbReference type="Proteomes" id="UP000076078">
    <property type="component" value="Unassembled WGS sequence"/>
</dbReference>
<keyword evidence="2" id="KW-1185">Reference proteome</keyword>
<dbReference type="SUPFAM" id="SSF52047">
    <property type="entry name" value="RNI-like"/>
    <property type="match status" value="1"/>
</dbReference>
<accession>A0A152A9V5</accession>
<dbReference type="AlphaFoldDB" id="A0A152A9V5"/>
<evidence type="ECO:0000313" key="1">
    <source>
        <dbReference type="EMBL" id="KYR02847.1"/>
    </source>
</evidence>
<evidence type="ECO:0008006" key="3">
    <source>
        <dbReference type="Google" id="ProtNLM"/>
    </source>
</evidence>
<comment type="caution">
    <text evidence="1">The sequence shown here is derived from an EMBL/GenBank/DDBJ whole genome shotgun (WGS) entry which is preliminary data.</text>
</comment>